<feature type="signal peptide" evidence="15">
    <location>
        <begin position="1"/>
        <end position="26"/>
    </location>
</feature>
<feature type="chain" id="PRO_5023906427" description="Hexosyltransferase" evidence="15">
    <location>
        <begin position="27"/>
        <end position="713"/>
    </location>
</feature>
<dbReference type="Proteomes" id="UP000327493">
    <property type="component" value="Chromosome 24"/>
</dbReference>
<evidence type="ECO:0000313" key="17">
    <source>
        <dbReference type="Proteomes" id="UP000327493"/>
    </source>
</evidence>
<dbReference type="EMBL" id="VOFY01000024">
    <property type="protein sequence ID" value="KAA8579511.1"/>
    <property type="molecule type" value="Genomic_DNA"/>
</dbReference>
<evidence type="ECO:0000256" key="10">
    <source>
        <dbReference type="ARBA" id="ARBA00023034"/>
    </source>
</evidence>
<comment type="cofactor">
    <cofactor evidence="1">
        <name>Mn(2+)</name>
        <dbReference type="ChEBI" id="CHEBI:29035"/>
    </cofactor>
</comment>
<dbReference type="Pfam" id="PF01762">
    <property type="entry name" value="Galactosyl_T"/>
    <property type="match status" value="1"/>
</dbReference>
<organism evidence="16 17">
    <name type="scientific">Etheostoma spectabile</name>
    <name type="common">orangethroat darter</name>
    <dbReference type="NCBI Taxonomy" id="54343"/>
    <lineage>
        <taxon>Eukaryota</taxon>
        <taxon>Metazoa</taxon>
        <taxon>Chordata</taxon>
        <taxon>Craniata</taxon>
        <taxon>Vertebrata</taxon>
        <taxon>Euteleostomi</taxon>
        <taxon>Actinopterygii</taxon>
        <taxon>Neopterygii</taxon>
        <taxon>Teleostei</taxon>
        <taxon>Neoteleostei</taxon>
        <taxon>Acanthomorphata</taxon>
        <taxon>Eupercaria</taxon>
        <taxon>Perciformes</taxon>
        <taxon>Percoidei</taxon>
        <taxon>Percidae</taxon>
        <taxon>Etheostomatinae</taxon>
        <taxon>Etheostoma</taxon>
    </lineage>
</organism>
<evidence type="ECO:0000256" key="13">
    <source>
        <dbReference type="ARBA" id="ARBA00023180"/>
    </source>
</evidence>
<keyword evidence="7" id="KW-0812">Transmembrane</keyword>
<keyword evidence="8" id="KW-0735">Signal-anchor</keyword>
<evidence type="ECO:0000256" key="2">
    <source>
        <dbReference type="ARBA" id="ARBA00004323"/>
    </source>
</evidence>
<protein>
    <recommendedName>
        <fullName evidence="18">Hexosyltransferase</fullName>
    </recommendedName>
</protein>
<keyword evidence="13" id="KW-0325">Glycoprotein</keyword>
<dbReference type="PANTHER" id="PTHR11214:SF20">
    <property type="entry name" value="BETA-1,3-GALACTOSYLTRANSFERASE 1"/>
    <property type="match status" value="1"/>
</dbReference>
<evidence type="ECO:0000256" key="11">
    <source>
        <dbReference type="ARBA" id="ARBA00023098"/>
    </source>
</evidence>
<proteinExistence type="inferred from homology"/>
<evidence type="ECO:0000256" key="8">
    <source>
        <dbReference type="ARBA" id="ARBA00022968"/>
    </source>
</evidence>
<dbReference type="Gene3D" id="3.90.550.50">
    <property type="match status" value="1"/>
</dbReference>
<dbReference type="AntiFam" id="ANF00095">
    <property type="entry name" value="Shadow ORF (opposite ABC transporters)"/>
</dbReference>
<evidence type="ECO:0000256" key="3">
    <source>
        <dbReference type="ARBA" id="ARBA00004922"/>
    </source>
</evidence>
<accession>A0A5J5CGW0</accession>
<evidence type="ECO:0000313" key="16">
    <source>
        <dbReference type="EMBL" id="KAA8579511.1"/>
    </source>
</evidence>
<reference evidence="16 17" key="1">
    <citation type="submission" date="2019-08" db="EMBL/GenBank/DDBJ databases">
        <title>A chromosome-level genome assembly, high-density linkage maps, and genome scans reveal the genomic architecture of hybrid incompatibilities underlying speciation via character displacement in darters (Percidae: Etheostominae).</title>
        <authorList>
            <person name="Moran R.L."/>
            <person name="Catchen J.M."/>
            <person name="Fuller R.C."/>
        </authorList>
    </citation>
    <scope>NUCLEOTIDE SEQUENCE [LARGE SCALE GENOMIC DNA]</scope>
    <source>
        <strain evidence="16">EspeVRDwgs_2016</strain>
        <tissue evidence="16">Muscle</tissue>
    </source>
</reference>
<keyword evidence="17" id="KW-1185">Reference proteome</keyword>
<evidence type="ECO:0008006" key="18">
    <source>
        <dbReference type="Google" id="ProtNLM"/>
    </source>
</evidence>
<evidence type="ECO:0000256" key="15">
    <source>
        <dbReference type="SAM" id="SignalP"/>
    </source>
</evidence>
<keyword evidence="10" id="KW-0333">Golgi apparatus</keyword>
<dbReference type="AlphaFoldDB" id="A0A5J5CGW0"/>
<dbReference type="GO" id="GO:0006629">
    <property type="term" value="P:lipid metabolic process"/>
    <property type="evidence" value="ECO:0007669"/>
    <property type="project" value="UniProtKB-KW"/>
</dbReference>
<comment type="caution">
    <text evidence="16">The sequence shown here is derived from an EMBL/GenBank/DDBJ whole genome shotgun (WGS) entry which is preliminary data.</text>
</comment>
<keyword evidence="9" id="KW-1133">Transmembrane helix</keyword>
<evidence type="ECO:0000256" key="9">
    <source>
        <dbReference type="ARBA" id="ARBA00022989"/>
    </source>
</evidence>
<evidence type="ECO:0000256" key="1">
    <source>
        <dbReference type="ARBA" id="ARBA00001936"/>
    </source>
</evidence>
<evidence type="ECO:0000256" key="6">
    <source>
        <dbReference type="ARBA" id="ARBA00022679"/>
    </source>
</evidence>
<evidence type="ECO:0000256" key="12">
    <source>
        <dbReference type="ARBA" id="ARBA00023136"/>
    </source>
</evidence>
<keyword evidence="14" id="KW-0464">Manganese</keyword>
<dbReference type="FunFam" id="3.90.550.50:FF:000001">
    <property type="entry name" value="Hexosyltransferase"/>
    <property type="match status" value="1"/>
</dbReference>
<evidence type="ECO:0000256" key="4">
    <source>
        <dbReference type="ARBA" id="ARBA00008661"/>
    </source>
</evidence>
<dbReference type="GO" id="GO:0008499">
    <property type="term" value="F:N-acetyl-beta-D-glucosaminide beta-(1,3)-galactosyltransferase activity"/>
    <property type="evidence" value="ECO:0007669"/>
    <property type="project" value="TreeGrafter"/>
</dbReference>
<evidence type="ECO:0000256" key="7">
    <source>
        <dbReference type="ARBA" id="ARBA00022692"/>
    </source>
</evidence>
<dbReference type="InterPro" id="IPR002659">
    <property type="entry name" value="Glyco_trans_31"/>
</dbReference>
<gene>
    <name evidence="16" type="ORF">FQN60_006604</name>
</gene>
<keyword evidence="12" id="KW-0472">Membrane</keyword>
<dbReference type="GO" id="GO:0000139">
    <property type="term" value="C:Golgi membrane"/>
    <property type="evidence" value="ECO:0007669"/>
    <property type="project" value="UniProtKB-SubCell"/>
</dbReference>
<keyword evidence="6" id="KW-0808">Transferase</keyword>
<comment type="subcellular location">
    <subcellularLocation>
        <location evidence="2">Golgi apparatus membrane</location>
        <topology evidence="2">Single-pass type II membrane protein</topology>
    </subcellularLocation>
</comment>
<keyword evidence="15" id="KW-0732">Signal</keyword>
<comment type="similarity">
    <text evidence="4">Belongs to the glycosyltransferase 31 family.</text>
</comment>
<name>A0A5J5CGW0_9PERO</name>
<dbReference type="GO" id="GO:0006493">
    <property type="term" value="P:protein O-linked glycosylation"/>
    <property type="evidence" value="ECO:0007669"/>
    <property type="project" value="TreeGrafter"/>
</dbReference>
<evidence type="ECO:0000256" key="14">
    <source>
        <dbReference type="ARBA" id="ARBA00023211"/>
    </source>
</evidence>
<dbReference type="PANTHER" id="PTHR11214">
    <property type="entry name" value="BETA-1,3-N-ACETYLGLUCOSAMINYLTRANSFERASE"/>
    <property type="match status" value="1"/>
</dbReference>
<keyword evidence="5" id="KW-0328">Glycosyltransferase</keyword>
<comment type="pathway">
    <text evidence="3">Protein modification; protein glycosylation.</text>
</comment>
<sequence>MPSKVSCLYLLTVVCWASALWYLSVSRPSTSYVGQLTIPIRKAPTTNKNGTFGNIRTRSLNPHDFDYLINEAKKCEAEPPFLVILISTTHKEFDARQAIRETWGDESTFPDVRVVTLFLLGRSTDVVLNQMVEQESQIFHDVVVEDFIDSYHNLTLKTLMGMRWVATFCSKAQYVLKTDSDIFVNMENLIYNLLKPTTKPRRRYFTGYVINGGPIRDMRSKWYMPRDLYPDSKYPPFCSGTGYIFSADVAELIYTTSLHTRLLHLEDVYVGVCLRKLGIHPFQNSGFNHWKMAYSLCRYRRVITVHQISPEEMHRIWNDMTSKKHLKCVYESSDSQNRAQSWKLFSCAQLEAGPSTQHVTDGRSGNSTAVFVSVQVLPTNLLAIPSVSCNGFLTVSALNPIEPRCPARSRAGRKPCRALSQHVSQRPGSPEQQVLMRLCCAVLCWYRLADWCSRGNQLVVSALQGHELVVRPFLDHKAPGHDGDNVRVLNGRQAMGDNDARPSLSGFVQSLLHAWSSYLSWKSLHLKEALLEGCMNCELLGIIEMMNDNDVNDNNNLVSALLALYAQRISSSRTVLVQGRGGLVQEQDLGVPYDRSGDGDALLLTARQLRTLGPDVRVVFLKEVWNIMSNKMGSWDTMPILERRKGTLTRVEIIKPLQQLNAGALPAAAAAHKGQRLAGLHRHVQPIQDLDVWPGGVDADLRNTVQQLEETCS</sequence>
<keyword evidence="11" id="KW-0443">Lipid metabolism</keyword>
<evidence type="ECO:0000256" key="5">
    <source>
        <dbReference type="ARBA" id="ARBA00022676"/>
    </source>
</evidence>